<dbReference type="AlphaFoldDB" id="B8MCC4"/>
<dbReference type="GeneID" id="8102459"/>
<dbReference type="PANTHER" id="PTHR35391">
    <property type="entry name" value="C2H2-TYPE DOMAIN-CONTAINING PROTEIN-RELATED"/>
    <property type="match status" value="1"/>
</dbReference>
<dbReference type="STRING" id="441959.B8MCC4"/>
<dbReference type="InParanoid" id="B8MCC4"/>
<feature type="region of interest" description="Disordered" evidence="1">
    <location>
        <begin position="748"/>
        <end position="827"/>
    </location>
</feature>
<dbReference type="PhylomeDB" id="B8MCC4"/>
<name>B8MCC4_TALSN</name>
<dbReference type="Pfam" id="PF26082">
    <property type="entry name" value="zf-C2H2_AcuF"/>
    <property type="match status" value="1"/>
</dbReference>
<dbReference type="InterPro" id="IPR058925">
    <property type="entry name" value="zf-C2H2_AcuF"/>
</dbReference>
<evidence type="ECO:0000313" key="4">
    <source>
        <dbReference type="Proteomes" id="UP000001745"/>
    </source>
</evidence>
<sequence>MDTISKVLNQCLKDFTALTTSDDLTRYETEVPHRRWLDELGRLRVWSGNIGAHQVGQSSLDYRLRDASHLKSEAIKLLSRMLRVLQDVKEVANEGRDENVDIELEDEDDNMDDMTEIQQLYQSLVDIINLLFQISMAIRKPADHDRLLNMKTKNESYFEPWAQQHISHKYPEAGNGVVSRLSAAMARQKAILKYRERHRAKLGKGLFEYIGTDSTKLSETEATEMATGNDQLHFLETASNSGLSQTSYATSLITTQDAISIPNPPRKSRDKKPFECPYCFHVISIKHKKDWARHVFRDLMPYACLSRDCPTPSKLYESRHQWSHHMREIHPEVAAAQNGFTCPLCQINVQPPASFEKHVGRHLEELALFVLPRTDLSEEDNSEVSSPATSIIAVGNDSDEIIGSEGIKSDVGPHSSHGVASGDDSQHIRSLESEQFGPNVDESLLNDKWEEQCPEQLGQLKKVEGEKCLAKDERNAEYPEEILEIERLQKMARPPQDVTKNEELPELLRRGNYDKPIKSALEARELRENAIEMKGKAIEECEEQNKEFNDPSKAEHGSKEYEVVTVTQPKNPNVHVQHGKDSRSQESLERTATIWQDAIDSVDDSSVVNALEQNIRGHNFTLSVGHQNQEPARIADEFEVESSHGIRTGGVDDTTAYRYTNASEIFEQELGARVRARLLYGQGVAKGQPMLSRRLSESGIFSKKQEILFQELVPENPGQAAQSKRRAGRAPVYDANVSDQGEVAYYSSDSSLENHGGGPRRPTYPSYNRLTAPQKEPTSSDKQEGIEARPSTDTSTSPRGILEPPQAKFPEEPNPVHEGVTPLKDALEKGVPARARWTKIDRRLVNPAALEAGLERFEERPEYVIVLRVLTKEEIQAYALKTQEIRDARYRRRRRGE</sequence>
<dbReference type="EMBL" id="EQ962655">
    <property type="protein sequence ID" value="EED18570.1"/>
    <property type="molecule type" value="Genomic_DNA"/>
</dbReference>
<evidence type="ECO:0000313" key="3">
    <source>
        <dbReference type="EMBL" id="EED18570.1"/>
    </source>
</evidence>
<dbReference type="HOGENOM" id="CLU_322668_0_0_1"/>
<feature type="region of interest" description="Disordered" evidence="1">
    <location>
        <begin position="402"/>
        <end position="427"/>
    </location>
</feature>
<dbReference type="OrthoDB" id="6133115at2759"/>
<evidence type="ECO:0000256" key="1">
    <source>
        <dbReference type="SAM" id="MobiDB-lite"/>
    </source>
</evidence>
<accession>B8MCC4</accession>
<dbReference type="RefSeq" id="XP_002482562.1">
    <property type="nucleotide sequence ID" value="XM_002482517.1"/>
</dbReference>
<dbReference type="Proteomes" id="UP000001745">
    <property type="component" value="Unassembled WGS sequence"/>
</dbReference>
<dbReference type="PANTHER" id="PTHR35391:SF7">
    <property type="entry name" value="C2H2-TYPE DOMAIN-CONTAINING PROTEIN"/>
    <property type="match status" value="1"/>
</dbReference>
<reference evidence="4" key="1">
    <citation type="journal article" date="2015" name="Genome Announc.">
        <title>Genome sequence of the AIDS-associated pathogen Penicillium marneffei (ATCC18224) and its near taxonomic relative Talaromyces stipitatus (ATCC10500).</title>
        <authorList>
            <person name="Nierman W.C."/>
            <person name="Fedorova-Abrams N.D."/>
            <person name="Andrianopoulos A."/>
        </authorList>
    </citation>
    <scope>NUCLEOTIDE SEQUENCE [LARGE SCALE GENOMIC DNA]</scope>
    <source>
        <strain evidence="4">ATCC 10500 / CBS 375.48 / QM 6759 / NRRL 1006</strain>
    </source>
</reference>
<dbReference type="eggNOG" id="ENOG502SJT8">
    <property type="taxonomic scope" value="Eukaryota"/>
</dbReference>
<protein>
    <recommendedName>
        <fullName evidence="2">C2H2-type domain-containing protein</fullName>
    </recommendedName>
</protein>
<feature type="region of interest" description="Disordered" evidence="1">
    <location>
        <begin position="713"/>
        <end position="735"/>
    </location>
</feature>
<dbReference type="Pfam" id="PF26118">
    <property type="entry name" value="DUF8035"/>
    <property type="match status" value="1"/>
</dbReference>
<proteinExistence type="predicted"/>
<feature type="compositionally biased region" description="Basic and acidic residues" evidence="1">
    <location>
        <begin position="778"/>
        <end position="787"/>
    </location>
</feature>
<evidence type="ECO:0000259" key="2">
    <source>
        <dbReference type="PROSITE" id="PS00028"/>
    </source>
</evidence>
<gene>
    <name evidence="3" type="ORF">TSTA_122990</name>
</gene>
<dbReference type="VEuPathDB" id="FungiDB:TSTA_122990"/>
<feature type="domain" description="C2H2-type" evidence="2">
    <location>
        <begin position="342"/>
        <end position="362"/>
    </location>
</feature>
<dbReference type="InterPro" id="IPR013087">
    <property type="entry name" value="Znf_C2H2_type"/>
</dbReference>
<dbReference type="InterPro" id="IPR058348">
    <property type="entry name" value="DUF8035"/>
</dbReference>
<organism evidence="3 4">
    <name type="scientific">Talaromyces stipitatus (strain ATCC 10500 / CBS 375.48 / QM 6759 / NRRL 1006)</name>
    <name type="common">Penicillium stipitatum</name>
    <dbReference type="NCBI Taxonomy" id="441959"/>
    <lineage>
        <taxon>Eukaryota</taxon>
        <taxon>Fungi</taxon>
        <taxon>Dikarya</taxon>
        <taxon>Ascomycota</taxon>
        <taxon>Pezizomycotina</taxon>
        <taxon>Eurotiomycetes</taxon>
        <taxon>Eurotiomycetidae</taxon>
        <taxon>Eurotiales</taxon>
        <taxon>Trichocomaceae</taxon>
        <taxon>Talaromyces</taxon>
        <taxon>Talaromyces sect. Talaromyces</taxon>
    </lineage>
</organism>
<keyword evidence="4" id="KW-1185">Reference proteome</keyword>
<dbReference type="PROSITE" id="PS00028">
    <property type="entry name" value="ZINC_FINGER_C2H2_1"/>
    <property type="match status" value="1"/>
</dbReference>